<protein>
    <submittedName>
        <fullName evidence="1">GD17189</fullName>
    </submittedName>
</protein>
<name>B4R4Y1_DROSI</name>
<sequence length="110" mass="12248">MLGLGLDLEIDSPGTRRRSNWNLVQTLDRPLSPWACSSGRERKLKRSARRNSEKPTSTFCPIYKTDNCMAINAVIIDRDRVTSPLGDDSAAQESGILTLELELGQMGKQK</sequence>
<dbReference type="AlphaFoldDB" id="B4R4Y1"/>
<dbReference type="Proteomes" id="UP000000304">
    <property type="component" value="Chromosome X"/>
</dbReference>
<organism evidence="1 2">
    <name type="scientific">Drosophila simulans</name>
    <name type="common">Fruit fly</name>
    <dbReference type="NCBI Taxonomy" id="7240"/>
    <lineage>
        <taxon>Eukaryota</taxon>
        <taxon>Metazoa</taxon>
        <taxon>Ecdysozoa</taxon>
        <taxon>Arthropoda</taxon>
        <taxon>Hexapoda</taxon>
        <taxon>Insecta</taxon>
        <taxon>Pterygota</taxon>
        <taxon>Neoptera</taxon>
        <taxon>Endopterygota</taxon>
        <taxon>Diptera</taxon>
        <taxon>Brachycera</taxon>
        <taxon>Muscomorpha</taxon>
        <taxon>Ephydroidea</taxon>
        <taxon>Drosophilidae</taxon>
        <taxon>Drosophila</taxon>
        <taxon>Sophophora</taxon>
    </lineage>
</organism>
<proteinExistence type="predicted"/>
<dbReference type="EMBL" id="CM000366">
    <property type="protein sequence ID" value="EDX17938.1"/>
    <property type="molecule type" value="Genomic_DNA"/>
</dbReference>
<evidence type="ECO:0000313" key="1">
    <source>
        <dbReference type="EMBL" id="EDX17938.1"/>
    </source>
</evidence>
<accession>B4R4Y1</accession>
<dbReference type="HOGENOM" id="CLU_2173637_0_0_1"/>
<gene>
    <name evidence="1" type="primary">Dsim\GD17189</name>
    <name evidence="1" type="ORF">Dsim_GD17189</name>
</gene>
<keyword evidence="2" id="KW-1185">Reference proteome</keyword>
<evidence type="ECO:0000313" key="2">
    <source>
        <dbReference type="Proteomes" id="UP000000304"/>
    </source>
</evidence>
<reference evidence="1 2" key="1">
    <citation type="journal article" date="2007" name="Nature">
        <title>Evolution of genes and genomes on the Drosophila phylogeny.</title>
        <authorList>
            <consortium name="Drosophila 12 Genomes Consortium"/>
            <person name="Clark A.G."/>
            <person name="Eisen M.B."/>
            <person name="Smith D.R."/>
            <person name="Bergman C.M."/>
            <person name="Oliver B."/>
            <person name="Markow T.A."/>
            <person name="Kaufman T.C."/>
            <person name="Kellis M."/>
            <person name="Gelbart W."/>
            <person name="Iyer V.N."/>
            <person name="Pollard D.A."/>
            <person name="Sackton T.B."/>
            <person name="Larracuente A.M."/>
            <person name="Singh N.D."/>
            <person name="Abad J.P."/>
            <person name="Abt D.N."/>
            <person name="Adryan B."/>
            <person name="Aguade M."/>
            <person name="Akashi H."/>
            <person name="Anderson W.W."/>
            <person name="Aquadro C.F."/>
            <person name="Ardell D.H."/>
            <person name="Arguello R."/>
            <person name="Artieri C.G."/>
            <person name="Barbash D.A."/>
            <person name="Barker D."/>
            <person name="Barsanti P."/>
            <person name="Batterham P."/>
            <person name="Batzoglou S."/>
            <person name="Begun D."/>
            <person name="Bhutkar A."/>
            <person name="Blanco E."/>
            <person name="Bosak S.A."/>
            <person name="Bradley R.K."/>
            <person name="Brand A.D."/>
            <person name="Brent M.R."/>
            <person name="Brooks A.N."/>
            <person name="Brown R.H."/>
            <person name="Butlin R.K."/>
            <person name="Caggese C."/>
            <person name="Calvi B.R."/>
            <person name="Bernardo de Carvalho A."/>
            <person name="Caspi A."/>
            <person name="Castrezana S."/>
            <person name="Celniker S.E."/>
            <person name="Chang J.L."/>
            <person name="Chapple C."/>
            <person name="Chatterji S."/>
            <person name="Chinwalla A."/>
            <person name="Civetta A."/>
            <person name="Clifton S.W."/>
            <person name="Comeron J.M."/>
            <person name="Costello J.C."/>
            <person name="Coyne J.A."/>
            <person name="Daub J."/>
            <person name="David R.G."/>
            <person name="Delcher A.L."/>
            <person name="Delehaunty K."/>
            <person name="Do C.B."/>
            <person name="Ebling H."/>
            <person name="Edwards K."/>
            <person name="Eickbush T."/>
            <person name="Evans J.D."/>
            <person name="Filipski A."/>
            <person name="Findeiss S."/>
            <person name="Freyhult E."/>
            <person name="Fulton L."/>
            <person name="Fulton R."/>
            <person name="Garcia A.C."/>
            <person name="Gardiner A."/>
            <person name="Garfield D.A."/>
            <person name="Garvin B.E."/>
            <person name="Gibson G."/>
            <person name="Gilbert D."/>
            <person name="Gnerre S."/>
            <person name="Godfrey J."/>
            <person name="Good R."/>
            <person name="Gotea V."/>
            <person name="Gravely B."/>
            <person name="Greenberg A.J."/>
            <person name="Griffiths-Jones S."/>
            <person name="Gross S."/>
            <person name="Guigo R."/>
            <person name="Gustafson E.A."/>
            <person name="Haerty W."/>
            <person name="Hahn M.W."/>
            <person name="Halligan D.L."/>
            <person name="Halpern A.L."/>
            <person name="Halter G.M."/>
            <person name="Han M.V."/>
            <person name="Heger A."/>
            <person name="Hillier L."/>
            <person name="Hinrichs A.S."/>
            <person name="Holmes I."/>
            <person name="Hoskins R.A."/>
            <person name="Hubisz M.J."/>
            <person name="Hultmark D."/>
            <person name="Huntley M.A."/>
            <person name="Jaffe D.B."/>
            <person name="Jagadeeshan S."/>
            <person name="Jeck W.R."/>
            <person name="Johnson J."/>
            <person name="Jones C.D."/>
            <person name="Jordan W.C."/>
            <person name="Karpen G.H."/>
            <person name="Kataoka E."/>
            <person name="Keightley P.D."/>
            <person name="Kheradpour P."/>
            <person name="Kirkness E.F."/>
            <person name="Koerich L.B."/>
            <person name="Kristiansen K."/>
            <person name="Kudrna D."/>
            <person name="Kulathinal R.J."/>
            <person name="Kumar S."/>
            <person name="Kwok R."/>
            <person name="Lander E."/>
            <person name="Langley C.H."/>
            <person name="Lapoint R."/>
            <person name="Lazzaro B.P."/>
            <person name="Lee S.J."/>
            <person name="Levesque L."/>
            <person name="Li R."/>
            <person name="Lin C.F."/>
            <person name="Lin M.F."/>
            <person name="Lindblad-Toh K."/>
            <person name="Llopart A."/>
            <person name="Long M."/>
            <person name="Low L."/>
            <person name="Lozovsky E."/>
            <person name="Lu J."/>
            <person name="Luo M."/>
            <person name="Machado C.A."/>
            <person name="Makalowski W."/>
            <person name="Marzo M."/>
            <person name="Matsuda M."/>
            <person name="Matzkin L."/>
            <person name="McAllister B."/>
            <person name="McBride C.S."/>
            <person name="McKernan B."/>
            <person name="McKernan K."/>
            <person name="Mendez-Lago M."/>
            <person name="Minx P."/>
            <person name="Mollenhauer M.U."/>
            <person name="Montooth K."/>
            <person name="Mount S.M."/>
            <person name="Mu X."/>
            <person name="Myers E."/>
            <person name="Negre B."/>
            <person name="Newfeld S."/>
            <person name="Nielsen R."/>
            <person name="Noor M.A."/>
            <person name="O'Grady P."/>
            <person name="Pachter L."/>
            <person name="Papaceit M."/>
            <person name="Parisi M.J."/>
            <person name="Parisi M."/>
            <person name="Parts L."/>
            <person name="Pedersen J.S."/>
            <person name="Pesole G."/>
            <person name="Phillippy A.M."/>
            <person name="Ponting C.P."/>
            <person name="Pop M."/>
            <person name="Porcelli D."/>
            <person name="Powell J.R."/>
            <person name="Prohaska S."/>
            <person name="Pruitt K."/>
            <person name="Puig M."/>
            <person name="Quesneville H."/>
            <person name="Ram K.R."/>
            <person name="Rand D."/>
            <person name="Rasmussen M.D."/>
            <person name="Reed L.K."/>
            <person name="Reenan R."/>
            <person name="Reily A."/>
            <person name="Remington K.A."/>
            <person name="Rieger T.T."/>
            <person name="Ritchie M.G."/>
            <person name="Robin C."/>
            <person name="Rogers Y.H."/>
            <person name="Rohde C."/>
            <person name="Rozas J."/>
            <person name="Rubenfield M.J."/>
            <person name="Ruiz A."/>
            <person name="Russo S."/>
            <person name="Salzberg S.L."/>
            <person name="Sanchez-Gracia A."/>
            <person name="Saranga D.J."/>
            <person name="Sato H."/>
            <person name="Schaeffer S.W."/>
            <person name="Schatz M.C."/>
            <person name="Schlenke T."/>
            <person name="Schwartz R."/>
            <person name="Segarra C."/>
            <person name="Singh R.S."/>
            <person name="Sirot L."/>
            <person name="Sirota M."/>
            <person name="Sisneros N.B."/>
            <person name="Smith C.D."/>
            <person name="Smith T.F."/>
            <person name="Spieth J."/>
            <person name="Stage D.E."/>
            <person name="Stark A."/>
            <person name="Stephan W."/>
            <person name="Strausberg R.L."/>
            <person name="Strempel S."/>
            <person name="Sturgill D."/>
            <person name="Sutton G."/>
            <person name="Sutton G.G."/>
            <person name="Tao W."/>
            <person name="Teichmann S."/>
            <person name="Tobari Y.N."/>
            <person name="Tomimura Y."/>
            <person name="Tsolas J.M."/>
            <person name="Valente V.L."/>
            <person name="Venter E."/>
            <person name="Venter J.C."/>
            <person name="Vicario S."/>
            <person name="Vieira F.G."/>
            <person name="Vilella A.J."/>
            <person name="Villasante A."/>
            <person name="Walenz B."/>
            <person name="Wang J."/>
            <person name="Wasserman M."/>
            <person name="Watts T."/>
            <person name="Wilson D."/>
            <person name="Wilson R.K."/>
            <person name="Wing R.A."/>
            <person name="Wolfner M.F."/>
            <person name="Wong A."/>
            <person name="Wong G.K."/>
            <person name="Wu C.I."/>
            <person name="Wu G."/>
            <person name="Yamamoto D."/>
            <person name="Yang H.P."/>
            <person name="Yang S.P."/>
            <person name="Yorke J.A."/>
            <person name="Yoshida K."/>
            <person name="Zdobnov E."/>
            <person name="Zhang P."/>
            <person name="Zhang Y."/>
            <person name="Zimin A.V."/>
            <person name="Baldwin J."/>
            <person name="Abdouelleil A."/>
            <person name="Abdulkadir J."/>
            <person name="Abebe A."/>
            <person name="Abera B."/>
            <person name="Abreu J."/>
            <person name="Acer S.C."/>
            <person name="Aftuck L."/>
            <person name="Alexander A."/>
            <person name="An P."/>
            <person name="Anderson E."/>
            <person name="Anderson S."/>
            <person name="Arachi H."/>
            <person name="Azer M."/>
            <person name="Bachantsang P."/>
            <person name="Barry A."/>
            <person name="Bayul T."/>
            <person name="Berlin A."/>
            <person name="Bessette D."/>
            <person name="Bloom T."/>
            <person name="Blye J."/>
            <person name="Boguslavskiy L."/>
            <person name="Bonnet C."/>
            <person name="Boukhgalter B."/>
            <person name="Bourzgui I."/>
            <person name="Brown A."/>
            <person name="Cahill P."/>
            <person name="Channer S."/>
            <person name="Cheshatsang Y."/>
            <person name="Chuda L."/>
            <person name="Citroen M."/>
            <person name="Collymore A."/>
            <person name="Cooke P."/>
            <person name="Costello M."/>
            <person name="D'Aco K."/>
            <person name="Daza R."/>
            <person name="De Haan G."/>
            <person name="DeGray S."/>
            <person name="DeMaso C."/>
            <person name="Dhargay N."/>
            <person name="Dooley K."/>
            <person name="Dooley E."/>
            <person name="Doricent M."/>
            <person name="Dorje P."/>
            <person name="Dorjee K."/>
            <person name="Dupes A."/>
            <person name="Elong R."/>
            <person name="Falk J."/>
            <person name="Farina A."/>
            <person name="Faro S."/>
            <person name="Ferguson D."/>
            <person name="Fisher S."/>
            <person name="Foley C.D."/>
            <person name="Franke A."/>
            <person name="Friedrich D."/>
            <person name="Gadbois L."/>
            <person name="Gearin G."/>
            <person name="Gearin C.R."/>
            <person name="Giannoukos G."/>
            <person name="Goode T."/>
            <person name="Graham J."/>
            <person name="Grandbois E."/>
            <person name="Grewal S."/>
            <person name="Gyaltsen K."/>
            <person name="Hafez N."/>
            <person name="Hagos B."/>
            <person name="Hall J."/>
            <person name="Henson C."/>
            <person name="Hollinger A."/>
            <person name="Honan T."/>
            <person name="Huard M.D."/>
            <person name="Hughes L."/>
            <person name="Hurhula B."/>
            <person name="Husby M.E."/>
            <person name="Kamat A."/>
            <person name="Kanga B."/>
            <person name="Kashin S."/>
            <person name="Khazanovich D."/>
            <person name="Kisner P."/>
            <person name="Lance K."/>
            <person name="Lara M."/>
            <person name="Lee W."/>
            <person name="Lennon N."/>
            <person name="Letendre F."/>
            <person name="LeVine R."/>
            <person name="Lipovsky A."/>
            <person name="Liu X."/>
            <person name="Liu J."/>
            <person name="Liu S."/>
            <person name="Lokyitsang T."/>
            <person name="Lokyitsang Y."/>
            <person name="Lubonja R."/>
            <person name="Lui A."/>
            <person name="MacDonald P."/>
            <person name="Magnisalis V."/>
            <person name="Maru K."/>
            <person name="Matthews C."/>
            <person name="McCusker W."/>
            <person name="McDonough S."/>
            <person name="Mehta T."/>
            <person name="Meldrim J."/>
            <person name="Meneus L."/>
            <person name="Mihai O."/>
            <person name="Mihalev A."/>
            <person name="Mihova T."/>
            <person name="Mittelman R."/>
            <person name="Mlenga V."/>
            <person name="Montmayeur A."/>
            <person name="Mulrain L."/>
            <person name="Navidi A."/>
            <person name="Naylor J."/>
            <person name="Negash T."/>
            <person name="Nguyen T."/>
            <person name="Nguyen N."/>
            <person name="Nicol R."/>
            <person name="Norbu C."/>
            <person name="Norbu N."/>
            <person name="Novod N."/>
            <person name="O'Neill B."/>
            <person name="Osman S."/>
            <person name="Markiewicz E."/>
            <person name="Oyono O.L."/>
            <person name="Patti C."/>
            <person name="Phunkhang P."/>
            <person name="Pierre F."/>
            <person name="Priest M."/>
            <person name="Raghuraman S."/>
            <person name="Rege F."/>
            <person name="Reyes R."/>
            <person name="Rise C."/>
            <person name="Rogov P."/>
            <person name="Ross K."/>
            <person name="Ryan E."/>
            <person name="Settipalli S."/>
            <person name="Shea T."/>
            <person name="Sherpa N."/>
            <person name="Shi L."/>
            <person name="Shih D."/>
            <person name="Sparrow T."/>
            <person name="Spaulding J."/>
            <person name="Stalker J."/>
            <person name="Stange-Thomann N."/>
            <person name="Stavropoulos S."/>
            <person name="Stone C."/>
            <person name="Strader C."/>
            <person name="Tesfaye S."/>
            <person name="Thomson T."/>
            <person name="Thoulutsang Y."/>
            <person name="Thoulutsang D."/>
            <person name="Topham K."/>
            <person name="Topping I."/>
            <person name="Tsamla T."/>
            <person name="Vassiliev H."/>
            <person name="Vo A."/>
            <person name="Wangchuk T."/>
            <person name="Wangdi T."/>
            <person name="Weiand M."/>
            <person name="Wilkinson J."/>
            <person name="Wilson A."/>
            <person name="Yadav S."/>
            <person name="Young G."/>
            <person name="Yu Q."/>
            <person name="Zembek L."/>
            <person name="Zhong D."/>
            <person name="Zimmer A."/>
            <person name="Zwirko Z."/>
            <person name="Jaffe D.B."/>
            <person name="Alvarez P."/>
            <person name="Brockman W."/>
            <person name="Butler J."/>
            <person name="Chin C."/>
            <person name="Gnerre S."/>
            <person name="Grabherr M."/>
            <person name="Kleber M."/>
            <person name="Mauceli E."/>
            <person name="MacCallum I."/>
        </authorList>
    </citation>
    <scope>NUCLEOTIDE SEQUENCE [LARGE SCALE GENOMIC DNA]</scope>
    <source>
        <strain evidence="2">white501</strain>
    </source>
</reference>